<evidence type="ECO:0000256" key="7">
    <source>
        <dbReference type="SAM" id="SignalP"/>
    </source>
</evidence>
<dbReference type="GO" id="GO:0015085">
    <property type="term" value="F:calcium ion transmembrane transporter activity"/>
    <property type="evidence" value="ECO:0007669"/>
    <property type="project" value="TreeGrafter"/>
</dbReference>
<evidence type="ECO:0000256" key="2">
    <source>
        <dbReference type="ARBA" id="ARBA00009190"/>
    </source>
</evidence>
<dbReference type="AlphaFoldDB" id="A0A7J6SFQ4"/>
<comment type="caution">
    <text evidence="8">The sequence shown here is derived from an EMBL/GenBank/DDBJ whole genome shotgun (WGS) entry which is preliminary data.</text>
</comment>
<feature type="signal peptide" evidence="7">
    <location>
        <begin position="1"/>
        <end position="18"/>
    </location>
</feature>
<sequence length="535" mass="58200">MVRPEILLLSTILLLVLGEDGLTGSSSAELLAGITEGISAATTGSGCLGAFLASFLMILCAEIGDKTFFIAAVLSMKHNHVVVFLGAIGALALMTVLSAALGFLLPTLLSKHFTHYTCITLFLYFGLKLLKEAYEMDTEGRENEELKEVELELKDEDCSPPASEGVPDDCEEGPSRGRGWACSEETLFSRLAIRVFTQAFTMTFLAEWGDRSQISTIALASSKNPLGVTVGGVLGHCICTGVAVIGGKLLAKRISERHICLAGGVLFLAFAITSIVMGVEDESASINGGFSVDGPVHVRNEESVACTGVVDYDYDATECWGKNDMCDRGHGDGEDEVEEVDFFKEKGKSLTLIEEIVALAVEQRELQGTRKEFDSVLGRCQRLCYDLKDLLQPYQERGALLDAHMADLTSPLIAFIVDQVSRKEPRAWPKSCHLICSTLYLMFKVRGLSRAPFGHFPHEISLIEPVLDQTEVLLLTESGNEGSEALEGWESNCTTALKGHCERLHRAAALCLARLIAREDILENSVKNDFFAQLS</sequence>
<accession>A0A7J6SFQ4</accession>
<feature type="transmembrane region" description="Helical" evidence="6">
    <location>
        <begin position="259"/>
        <end position="279"/>
    </location>
</feature>
<evidence type="ECO:0000256" key="3">
    <source>
        <dbReference type="ARBA" id="ARBA00022692"/>
    </source>
</evidence>
<protein>
    <recommendedName>
        <fullName evidence="10">GDT1 family protein</fullName>
    </recommendedName>
</protein>
<dbReference type="Pfam" id="PF23579">
    <property type="entry name" value="ARM_TBCD"/>
    <property type="match status" value="1"/>
</dbReference>
<dbReference type="PANTHER" id="PTHR12608:SF1">
    <property type="entry name" value="TRANSMEMBRANE PROTEIN 165"/>
    <property type="match status" value="1"/>
</dbReference>
<evidence type="ECO:0000256" key="5">
    <source>
        <dbReference type="ARBA" id="ARBA00023136"/>
    </source>
</evidence>
<evidence type="ECO:0008006" key="10">
    <source>
        <dbReference type="Google" id="ProtNLM"/>
    </source>
</evidence>
<dbReference type="InterPro" id="IPR049555">
    <property type="entry name" value="GDT1-like_CS"/>
</dbReference>
<feature type="chain" id="PRO_5029492300" description="GDT1 family protein" evidence="7">
    <location>
        <begin position="19"/>
        <end position="535"/>
    </location>
</feature>
<dbReference type="GO" id="GO:0032468">
    <property type="term" value="P:Golgi calcium ion homeostasis"/>
    <property type="evidence" value="ECO:0007669"/>
    <property type="project" value="TreeGrafter"/>
</dbReference>
<reference evidence="8 9" key="1">
    <citation type="submission" date="2020-04" db="EMBL/GenBank/DDBJ databases">
        <title>Perkinsus olseni comparative genomics.</title>
        <authorList>
            <person name="Bogema D.R."/>
        </authorList>
    </citation>
    <scope>NUCLEOTIDE SEQUENCE [LARGE SCALE GENOMIC DNA]</scope>
    <source>
        <strain evidence="8">ATCC PRA-205</strain>
    </source>
</reference>
<name>A0A7J6SFQ4_PEROL</name>
<proteinExistence type="inferred from homology"/>
<dbReference type="PROSITE" id="PS01214">
    <property type="entry name" value="UPF0016"/>
    <property type="match status" value="1"/>
</dbReference>
<evidence type="ECO:0000256" key="4">
    <source>
        <dbReference type="ARBA" id="ARBA00022989"/>
    </source>
</evidence>
<keyword evidence="5 6" id="KW-0472">Membrane</keyword>
<dbReference type="GO" id="GO:0005384">
    <property type="term" value="F:manganese ion transmembrane transporter activity"/>
    <property type="evidence" value="ECO:0007669"/>
    <property type="project" value="TreeGrafter"/>
</dbReference>
<feature type="non-terminal residue" evidence="8">
    <location>
        <position position="1"/>
    </location>
</feature>
<evidence type="ECO:0000313" key="8">
    <source>
        <dbReference type="EMBL" id="KAF4731593.1"/>
    </source>
</evidence>
<dbReference type="Pfam" id="PF01169">
    <property type="entry name" value="GDT1"/>
    <property type="match status" value="2"/>
</dbReference>
<keyword evidence="7" id="KW-0732">Signal</keyword>
<comment type="subcellular location">
    <subcellularLocation>
        <location evidence="1">Membrane</location>
        <topology evidence="1">Multi-pass membrane protein</topology>
    </subcellularLocation>
</comment>
<keyword evidence="4 6" id="KW-1133">Transmembrane helix</keyword>
<dbReference type="PANTHER" id="PTHR12608">
    <property type="entry name" value="TRANSMEMBRANE PROTEIN HTP-1 RELATED"/>
    <property type="match status" value="1"/>
</dbReference>
<organism evidence="8 9">
    <name type="scientific">Perkinsus olseni</name>
    <name type="common">Perkinsus atlanticus</name>
    <dbReference type="NCBI Taxonomy" id="32597"/>
    <lineage>
        <taxon>Eukaryota</taxon>
        <taxon>Sar</taxon>
        <taxon>Alveolata</taxon>
        <taxon>Perkinsozoa</taxon>
        <taxon>Perkinsea</taxon>
        <taxon>Perkinsida</taxon>
        <taxon>Perkinsidae</taxon>
        <taxon>Perkinsus</taxon>
    </lineage>
</organism>
<gene>
    <name evidence="8" type="ORF">FOZ62_010367</name>
</gene>
<feature type="transmembrane region" description="Helical" evidence="6">
    <location>
        <begin position="81"/>
        <end position="101"/>
    </location>
</feature>
<dbReference type="GO" id="GO:0032472">
    <property type="term" value="P:Golgi calcium ion transport"/>
    <property type="evidence" value="ECO:0007669"/>
    <property type="project" value="TreeGrafter"/>
</dbReference>
<dbReference type="GO" id="GO:0016020">
    <property type="term" value="C:membrane"/>
    <property type="evidence" value="ECO:0007669"/>
    <property type="project" value="UniProtKB-SubCell"/>
</dbReference>
<evidence type="ECO:0000313" key="9">
    <source>
        <dbReference type="Proteomes" id="UP000574390"/>
    </source>
</evidence>
<feature type="transmembrane region" description="Helical" evidence="6">
    <location>
        <begin position="113"/>
        <end position="130"/>
    </location>
</feature>
<comment type="similarity">
    <text evidence="2">Belongs to the GDT1 family.</text>
</comment>
<feature type="transmembrane region" description="Helical" evidence="6">
    <location>
        <begin position="38"/>
        <end position="60"/>
    </location>
</feature>
<dbReference type="GO" id="GO:0005794">
    <property type="term" value="C:Golgi apparatus"/>
    <property type="evidence" value="ECO:0007669"/>
    <property type="project" value="TreeGrafter"/>
</dbReference>
<dbReference type="InterPro" id="IPR001727">
    <property type="entry name" value="GDT1-like"/>
</dbReference>
<dbReference type="EMBL" id="JABANM010015099">
    <property type="protein sequence ID" value="KAF4731593.1"/>
    <property type="molecule type" value="Genomic_DNA"/>
</dbReference>
<dbReference type="Proteomes" id="UP000574390">
    <property type="component" value="Unassembled WGS sequence"/>
</dbReference>
<evidence type="ECO:0000256" key="6">
    <source>
        <dbReference type="SAM" id="Phobius"/>
    </source>
</evidence>
<evidence type="ECO:0000256" key="1">
    <source>
        <dbReference type="ARBA" id="ARBA00004141"/>
    </source>
</evidence>
<keyword evidence="3 6" id="KW-0812">Transmembrane</keyword>